<feature type="binding site" evidence="2">
    <location>
        <begin position="495"/>
        <end position="497"/>
    </location>
    <ligand>
        <name>L-glutamate</name>
        <dbReference type="ChEBI" id="CHEBI:29985"/>
    </ligand>
</feature>
<accession>A0A672N7Y2</accession>
<keyword evidence="3" id="KW-0808">Transferase</keyword>
<gene>
    <name evidence="4" type="primary">LOC107558798</name>
</gene>
<comment type="catalytic activity">
    <reaction evidence="3">
        <text>an S-substituted glutathione + H2O = an S-substituted L-cysteinylglycine + L-glutamate</text>
        <dbReference type="Rhea" id="RHEA:59468"/>
        <dbReference type="ChEBI" id="CHEBI:15377"/>
        <dbReference type="ChEBI" id="CHEBI:29985"/>
        <dbReference type="ChEBI" id="CHEBI:90779"/>
        <dbReference type="ChEBI" id="CHEBI:143103"/>
        <dbReference type="EC" id="3.4.19.13"/>
    </reaction>
</comment>
<evidence type="ECO:0000256" key="2">
    <source>
        <dbReference type="PIRSR" id="PIRSR600101-2"/>
    </source>
</evidence>
<reference evidence="4" key="1">
    <citation type="submission" date="2025-08" db="UniProtKB">
        <authorList>
            <consortium name="Ensembl"/>
        </authorList>
    </citation>
    <scope>IDENTIFICATION</scope>
</reference>
<feature type="binding site" evidence="2">
    <location>
        <position position="210"/>
    </location>
    <ligand>
        <name>L-glutamate</name>
        <dbReference type="ChEBI" id="CHEBI:29985"/>
    </ligand>
</feature>
<dbReference type="Ensembl" id="ENSSGRT00000049269.1">
    <property type="protein sequence ID" value="ENSSGRP00000046049.1"/>
    <property type="gene ID" value="ENSSGRG00000024667.1"/>
</dbReference>
<comment type="catalytic activity">
    <reaction evidence="3">
        <text>glutathione + H2O = L-cysteinylglycine + L-glutamate</text>
        <dbReference type="Rhea" id="RHEA:28807"/>
        <dbReference type="ChEBI" id="CHEBI:15377"/>
        <dbReference type="ChEBI" id="CHEBI:29985"/>
        <dbReference type="ChEBI" id="CHEBI:57925"/>
        <dbReference type="ChEBI" id="CHEBI:61694"/>
        <dbReference type="EC" id="3.4.19.13"/>
    </reaction>
</comment>
<dbReference type="Pfam" id="PF01019">
    <property type="entry name" value="G_glu_transpept"/>
    <property type="match status" value="1"/>
</dbReference>
<feature type="binding site" evidence="2">
    <location>
        <position position="518"/>
    </location>
    <ligand>
        <name>L-glutamate</name>
        <dbReference type="ChEBI" id="CHEBI:29985"/>
    </ligand>
</feature>
<dbReference type="PANTHER" id="PTHR11686">
    <property type="entry name" value="GAMMA GLUTAMYL TRANSPEPTIDASE"/>
    <property type="match status" value="1"/>
</dbReference>
<dbReference type="EC" id="2.3.2.2" evidence="3"/>
<comment type="subcellular location">
    <subcellularLocation>
        <location evidence="3">Membrane</location>
        <topology evidence="3">Single-pass type II membrane protein</topology>
    </subcellularLocation>
</comment>
<dbReference type="AlphaFoldDB" id="A0A672N7Y2"/>
<comment type="pathway">
    <text evidence="3">Sulfur metabolism; glutathione metabolism.</text>
</comment>
<proteinExistence type="inferred from homology"/>
<protein>
    <recommendedName>
        <fullName evidence="3">Glutathione hydrolase</fullName>
        <ecNumber evidence="3">2.3.2.2</ecNumber>
        <ecNumber evidence="3">3.4.19.13</ecNumber>
    </recommendedName>
    <alternativeName>
        <fullName evidence="3">Gamma-glutamyltransferase</fullName>
    </alternativeName>
    <alternativeName>
        <fullName evidence="3">Gamma-glutamyltranspeptidase</fullName>
    </alternativeName>
</protein>
<dbReference type="PANTHER" id="PTHR11686:SF54">
    <property type="entry name" value="GLUTATHIONE HYDROLASE 7"/>
    <property type="match status" value="1"/>
</dbReference>
<organism evidence="4 5">
    <name type="scientific">Sinocyclocheilus grahami</name>
    <name type="common">Dianchi golden-line fish</name>
    <name type="synonym">Barbus grahami</name>
    <dbReference type="NCBI Taxonomy" id="75366"/>
    <lineage>
        <taxon>Eukaryota</taxon>
        <taxon>Metazoa</taxon>
        <taxon>Chordata</taxon>
        <taxon>Craniata</taxon>
        <taxon>Vertebrata</taxon>
        <taxon>Euteleostomi</taxon>
        <taxon>Actinopterygii</taxon>
        <taxon>Neopterygii</taxon>
        <taxon>Teleostei</taxon>
        <taxon>Ostariophysi</taxon>
        <taxon>Cypriniformes</taxon>
        <taxon>Cyprinidae</taxon>
        <taxon>Cyprininae</taxon>
        <taxon>Sinocyclocheilus</taxon>
    </lineage>
</organism>
<comment type="similarity">
    <text evidence="1">Belongs to the gamma-glutamyltransferase family.</text>
</comment>
<dbReference type="GO" id="GO:0005886">
    <property type="term" value="C:plasma membrane"/>
    <property type="evidence" value="ECO:0007669"/>
    <property type="project" value="TreeGrafter"/>
</dbReference>
<dbReference type="Gene3D" id="3.60.20.40">
    <property type="match status" value="1"/>
</dbReference>
<comment type="catalytic activity">
    <reaction evidence="3">
        <text>an N-terminal (5-L-glutamyl)-[peptide] + an alpha-amino acid = 5-L-glutamyl amino acid + an N-terminal L-alpha-aminoacyl-[peptide]</text>
        <dbReference type="Rhea" id="RHEA:23904"/>
        <dbReference type="Rhea" id="RHEA-COMP:9780"/>
        <dbReference type="Rhea" id="RHEA-COMP:9795"/>
        <dbReference type="ChEBI" id="CHEBI:77644"/>
        <dbReference type="ChEBI" id="CHEBI:78597"/>
        <dbReference type="ChEBI" id="CHEBI:78599"/>
        <dbReference type="ChEBI" id="CHEBI:78608"/>
        <dbReference type="EC" id="2.3.2.2"/>
    </reaction>
</comment>
<comment type="function">
    <text evidence="3">Cleaves the gamma-glutamyl peptide bond of glutathione and glutathione conjugates.</text>
</comment>
<dbReference type="InterPro" id="IPR043138">
    <property type="entry name" value="GGT_lsub"/>
</dbReference>
<dbReference type="FunFam" id="1.10.246.130:FF:000001">
    <property type="entry name" value="Gamma-glutamyltransferase 5 isoform 1"/>
    <property type="match status" value="1"/>
</dbReference>
<keyword evidence="3" id="KW-0378">Hydrolase</keyword>
<dbReference type="EC" id="3.4.19.13" evidence="3"/>
<dbReference type="InterPro" id="IPR029055">
    <property type="entry name" value="Ntn_hydrolases_N"/>
</dbReference>
<dbReference type="GO" id="GO:0006751">
    <property type="term" value="P:glutathione catabolic process"/>
    <property type="evidence" value="ECO:0007669"/>
    <property type="project" value="UniProtKB-UniRule"/>
</dbReference>
<evidence type="ECO:0000256" key="1">
    <source>
        <dbReference type="ARBA" id="ARBA00009381"/>
    </source>
</evidence>
<keyword evidence="3" id="KW-0012">Acyltransferase</keyword>
<dbReference type="PRINTS" id="PR01210">
    <property type="entry name" value="GGTRANSPTASE"/>
</dbReference>
<keyword evidence="5" id="KW-1185">Reference proteome</keyword>
<dbReference type="Gene3D" id="1.10.246.130">
    <property type="match status" value="1"/>
</dbReference>
<dbReference type="InterPro" id="IPR043137">
    <property type="entry name" value="GGT_ssub_C"/>
</dbReference>
<evidence type="ECO:0000256" key="3">
    <source>
        <dbReference type="RuleBase" id="RU368068"/>
    </source>
</evidence>
<evidence type="ECO:0000313" key="4">
    <source>
        <dbReference type="Ensembl" id="ENSSGRP00000046049.1"/>
    </source>
</evidence>
<dbReference type="FunFam" id="3.60.20.40:FF:000002">
    <property type="entry name" value="gamma-glutamyltransferase 7"/>
    <property type="match status" value="1"/>
</dbReference>
<name>A0A672N7Y2_SINGR</name>
<dbReference type="SUPFAM" id="SSF56235">
    <property type="entry name" value="N-terminal nucleophile aminohydrolases (Ntn hydrolases)"/>
    <property type="match status" value="1"/>
</dbReference>
<dbReference type="GO" id="GO:0103068">
    <property type="term" value="F:leukotriene C4 gamma-glutamyl transferase activity"/>
    <property type="evidence" value="ECO:0007669"/>
    <property type="project" value="UniProtKB-EC"/>
</dbReference>
<dbReference type="UniPathway" id="UPA00204"/>
<dbReference type="InParanoid" id="A0A672N7Y2"/>
<dbReference type="Proteomes" id="UP000472262">
    <property type="component" value="Unassembled WGS sequence"/>
</dbReference>
<sequence>MYSPAADTGVTVVEKDAALSSAYSPVDYMSITSFPRLPEDEVSADNILKSRKDNDNFLSEQDTDPDLFLKTARLQQLPSSASDLASQDISPLRETSRDPLAQDCACTRDGLTVIITACLTFATGVTVALIMQIYFGDPQVYNQGAVVTDVARCTSLGFDVLGKQGSSVDAAIAASLCLGIIHPHTSGIGGGGVMLVHDIRRNESRVIDFRETAPSGIHENLMLHVNQRVKSGLLVAVPGMISGLHQAHQLYGRMLWKDVITMAADVARTGFNVTHELADALSEVKEQNVSDAFRDLFLPNGQAPLAGLFTKRLDLAAVLDGIAANGVSEFYSGNLTQEITSVQAKEGVLTEDDFKNYTTVIQKPLQSLYQGYRVLVPPPPHAGAALLSALNILEGFNITNQVSRSSVYHWIAESLKIALSQASGLGDSVFNSSVSELVTQMLSKDKAAVFRQMISDSQAYAAEHYTPSYELQEGAVASQLMIMGTDDLIVSVMSSLNRPFGSRIVTPSGILLNSQMLDFSWPNKPHSSAAVNLHNSIEPGKRPASFLTPIVVRPSMGQCGSYVALGSSNGERALSGITQVLINVLSSRNNMSDSVSYGRLHPLIQNNTLLVDSKFLEEDVKSLMQKGHDVRKVDIISLVEGTRRTNDLIIGVKDPRSTDASALSMSMP</sequence>
<feature type="binding site" evidence="2">
    <location>
        <position position="570"/>
    </location>
    <ligand>
        <name>L-glutamate</name>
        <dbReference type="ChEBI" id="CHEBI:29985"/>
    </ligand>
</feature>
<evidence type="ECO:0000313" key="5">
    <source>
        <dbReference type="Proteomes" id="UP000472262"/>
    </source>
</evidence>
<dbReference type="GO" id="GO:0036374">
    <property type="term" value="F:glutathione hydrolase activity"/>
    <property type="evidence" value="ECO:0007669"/>
    <property type="project" value="UniProtKB-UniRule"/>
</dbReference>
<reference evidence="4" key="2">
    <citation type="submission" date="2025-09" db="UniProtKB">
        <authorList>
            <consortium name="Ensembl"/>
        </authorList>
    </citation>
    <scope>IDENTIFICATION</scope>
</reference>
<dbReference type="InterPro" id="IPR000101">
    <property type="entry name" value="GGT_peptidase"/>
</dbReference>